<dbReference type="InterPro" id="IPR027246">
    <property type="entry name" value="Porin_Euk/Tom40"/>
</dbReference>
<keyword evidence="8" id="KW-0496">Mitochondrion</keyword>
<evidence type="ECO:0008006" key="12">
    <source>
        <dbReference type="Google" id="ProtNLM"/>
    </source>
</evidence>
<keyword evidence="7" id="KW-0653">Protein transport</keyword>
<dbReference type="RefSeq" id="XP_019023012.1">
    <property type="nucleotide sequence ID" value="XM_019169664.1"/>
</dbReference>
<evidence type="ECO:0000256" key="6">
    <source>
        <dbReference type="ARBA" id="ARBA00022787"/>
    </source>
</evidence>
<dbReference type="Pfam" id="PF01459">
    <property type="entry name" value="Porin_3"/>
    <property type="match status" value="1"/>
</dbReference>
<evidence type="ECO:0000256" key="1">
    <source>
        <dbReference type="ARBA" id="ARBA00004374"/>
    </source>
</evidence>
<comment type="subcellular location">
    <subcellularLocation>
        <location evidence="1">Mitochondrion outer membrane</location>
        <topology evidence="1">Multi-pass membrane protein</topology>
    </subcellularLocation>
</comment>
<reference evidence="10 11" key="3">
    <citation type="journal article" date="2015" name="Genome Announc.">
        <title>Draft Genome Sequence of the Archiascomycetous Yeast Saitoella complicata.</title>
        <authorList>
            <person name="Yamauchi K."/>
            <person name="Kondo S."/>
            <person name="Hamamoto M."/>
            <person name="Takahashi Y."/>
            <person name="Ogura Y."/>
            <person name="Hayashi T."/>
            <person name="Nishida H."/>
        </authorList>
    </citation>
    <scope>NUCLEOTIDE SEQUENCE [LARGE SCALE GENOMIC DNA]</scope>
    <source>
        <strain evidence="10 11">NRRL Y-17804</strain>
    </source>
</reference>
<dbReference type="InterPro" id="IPR023614">
    <property type="entry name" value="Porin_dom_sf"/>
</dbReference>
<dbReference type="Gene3D" id="2.40.160.10">
    <property type="entry name" value="Porin"/>
    <property type="match status" value="1"/>
</dbReference>
<dbReference type="AlphaFoldDB" id="A0A0E9NFU5"/>
<dbReference type="GO" id="GO:0008320">
    <property type="term" value="F:protein transmembrane transporter activity"/>
    <property type="evidence" value="ECO:0007669"/>
    <property type="project" value="InterPro"/>
</dbReference>
<dbReference type="GO" id="GO:0030150">
    <property type="term" value="P:protein import into mitochondrial matrix"/>
    <property type="evidence" value="ECO:0007669"/>
    <property type="project" value="InterPro"/>
</dbReference>
<protein>
    <recommendedName>
        <fullName evidence="12">Mitochondrial import receptor subunit TOM40</fullName>
    </recommendedName>
</protein>
<evidence type="ECO:0000256" key="9">
    <source>
        <dbReference type="ARBA" id="ARBA00023136"/>
    </source>
</evidence>
<comment type="caution">
    <text evidence="10">The sequence shown here is derived from an EMBL/GenBank/DDBJ whole genome shotgun (WGS) entry which is preliminary data.</text>
</comment>
<sequence length="378" mass="39739">MSAGSYAAAAPTHVTSAVPTPEATLPALSLATEPEASWTRFVPSSVTSTVDSIAAWRASLGLTNPGTFENLTGKVQKEVLCGNYMFTGIKADLSKAVAVSPVFHLTHGFALGSQVAPPYSFGVFLAQGSSFLRGSMDSDGSLQAMANSAWNSNSYTRAQAQISSVPGQSLLQVEHDYQGSDFSANLKAMNPSILDNGRLTGIFVGNYLQSITSRFALGLEGVWQRPPASAGPESVNLAYVAKYAGDDWIAAAQLLGGGSAINATFYKKLSDKVEAGVDIQLVNGGGNPMMGPQKQAVTAVGAKYEFRAATFRGQVNSEGKIQVYLDKRITPALGMQFAVDVDHAKNAVKLGFGMSLETADDDLQKEMEAQQAGAPGMF</sequence>
<dbReference type="STRING" id="698492.A0A0E9NFU5"/>
<gene>
    <name evidence="10" type="ORF">G7K_2879-t1</name>
</gene>
<keyword evidence="9" id="KW-0472">Membrane</keyword>
<evidence type="ECO:0000256" key="2">
    <source>
        <dbReference type="ARBA" id="ARBA00010510"/>
    </source>
</evidence>
<keyword evidence="3" id="KW-0813">Transport</keyword>
<evidence type="ECO:0000256" key="7">
    <source>
        <dbReference type="ARBA" id="ARBA00022927"/>
    </source>
</evidence>
<name>A0A0E9NFU5_SAICN</name>
<dbReference type="OrthoDB" id="19656at2759"/>
<evidence type="ECO:0000256" key="4">
    <source>
        <dbReference type="ARBA" id="ARBA00022452"/>
    </source>
</evidence>
<organism evidence="10 11">
    <name type="scientific">Saitoella complicata (strain BCRC 22490 / CBS 7301 / JCM 7358 / NBRC 10748 / NRRL Y-17804)</name>
    <dbReference type="NCBI Taxonomy" id="698492"/>
    <lineage>
        <taxon>Eukaryota</taxon>
        <taxon>Fungi</taxon>
        <taxon>Dikarya</taxon>
        <taxon>Ascomycota</taxon>
        <taxon>Taphrinomycotina</taxon>
        <taxon>Taphrinomycotina incertae sedis</taxon>
        <taxon>Saitoella</taxon>
    </lineage>
</organism>
<accession>A0A0E9NFU5</accession>
<dbReference type="InterPro" id="IPR037930">
    <property type="entry name" value="Tom40"/>
</dbReference>
<reference evidence="10 11" key="2">
    <citation type="journal article" date="2014" name="J. Gen. Appl. Microbiol.">
        <title>The early diverging ascomycetous budding yeast Saitoella complicata has three histone deacetylases belonging to the Clr6, Hos2, and Rpd3 lineages.</title>
        <authorList>
            <person name="Nishida H."/>
            <person name="Matsumoto T."/>
            <person name="Kondo S."/>
            <person name="Hamamoto M."/>
            <person name="Yoshikawa H."/>
        </authorList>
    </citation>
    <scope>NUCLEOTIDE SEQUENCE [LARGE SCALE GENOMIC DNA]</scope>
    <source>
        <strain evidence="10 11">NRRL Y-17804</strain>
    </source>
</reference>
<proteinExistence type="inferred from homology"/>
<dbReference type="Proteomes" id="UP000033140">
    <property type="component" value="Unassembled WGS sequence"/>
</dbReference>
<evidence type="ECO:0000256" key="3">
    <source>
        <dbReference type="ARBA" id="ARBA00022448"/>
    </source>
</evidence>
<keyword evidence="11" id="KW-1185">Reference proteome</keyword>
<evidence type="ECO:0000256" key="5">
    <source>
        <dbReference type="ARBA" id="ARBA00022692"/>
    </source>
</evidence>
<dbReference type="OMA" id="TRFNYRW"/>
<keyword evidence="5" id="KW-0812">Transmembrane</keyword>
<comment type="similarity">
    <text evidence="2">Belongs to the Tom40 family.</text>
</comment>
<dbReference type="PANTHER" id="PTHR10802">
    <property type="entry name" value="MITOCHONDRIAL IMPORT RECEPTOR SUBUNIT TOM40"/>
    <property type="match status" value="1"/>
</dbReference>
<keyword evidence="6" id="KW-1000">Mitochondrion outer membrane</keyword>
<evidence type="ECO:0000313" key="10">
    <source>
        <dbReference type="EMBL" id="GAO48709.1"/>
    </source>
</evidence>
<dbReference type="EMBL" id="BACD03000016">
    <property type="protein sequence ID" value="GAO48709.1"/>
    <property type="molecule type" value="Genomic_DNA"/>
</dbReference>
<dbReference type="GO" id="GO:0005741">
    <property type="term" value="C:mitochondrial outer membrane"/>
    <property type="evidence" value="ECO:0007669"/>
    <property type="project" value="UniProtKB-SubCell"/>
</dbReference>
<evidence type="ECO:0000313" key="11">
    <source>
        <dbReference type="Proteomes" id="UP000033140"/>
    </source>
</evidence>
<evidence type="ECO:0000256" key="8">
    <source>
        <dbReference type="ARBA" id="ARBA00023128"/>
    </source>
</evidence>
<reference evidence="10 11" key="1">
    <citation type="journal article" date="2011" name="J. Gen. Appl. Microbiol.">
        <title>Draft genome sequencing of the enigmatic yeast Saitoella complicata.</title>
        <authorList>
            <person name="Nishida H."/>
            <person name="Hamamoto M."/>
            <person name="Sugiyama J."/>
        </authorList>
    </citation>
    <scope>NUCLEOTIDE SEQUENCE [LARGE SCALE GENOMIC DNA]</scope>
    <source>
        <strain evidence="10 11">NRRL Y-17804</strain>
    </source>
</reference>
<keyword evidence="4" id="KW-1134">Transmembrane beta strand</keyword>
<dbReference type="CDD" id="cd07305">
    <property type="entry name" value="Porin3_Tom40"/>
    <property type="match status" value="1"/>
</dbReference>